<name>A0ABV6H953_9ACTN</name>
<reference evidence="2 3" key="1">
    <citation type="submission" date="2024-09" db="EMBL/GenBank/DDBJ databases">
        <authorList>
            <person name="Sun Q."/>
            <person name="Mori K."/>
        </authorList>
    </citation>
    <scope>NUCLEOTIDE SEQUENCE [LARGE SCALE GENOMIC DNA]</scope>
    <source>
        <strain evidence="2 3">CCM 7957</strain>
    </source>
</reference>
<dbReference type="EMBL" id="JBHLWV010000020">
    <property type="protein sequence ID" value="MFC0315097.1"/>
    <property type="molecule type" value="Genomic_DNA"/>
</dbReference>
<sequence>MSGIMVRGTRWLVGGTAAAVLAAGLLAAPVHAAPDPVDPVAPLVTDTDDPDKHDEAVVPAAPMPVPSGAFAYLATRGATLWLADQRPGGVVKSLPVPPQYRPSNDALAAQFDRELDAAVRTPGACVQIIIDLQSDAGNLFDYGIWSVEKQYCPAS</sequence>
<keyword evidence="3" id="KW-1185">Reference proteome</keyword>
<dbReference type="RefSeq" id="WP_382363497.1">
    <property type="nucleotide sequence ID" value="NZ_JBHLWV010000020.1"/>
</dbReference>
<evidence type="ECO:0000313" key="2">
    <source>
        <dbReference type="EMBL" id="MFC0315097.1"/>
    </source>
</evidence>
<proteinExistence type="predicted"/>
<evidence type="ECO:0000313" key="3">
    <source>
        <dbReference type="Proteomes" id="UP001589783"/>
    </source>
</evidence>
<feature type="signal peptide" evidence="1">
    <location>
        <begin position="1"/>
        <end position="32"/>
    </location>
</feature>
<organism evidence="2 3">
    <name type="scientific">Gordonia phosphorivorans</name>
    <dbReference type="NCBI Taxonomy" id="1056982"/>
    <lineage>
        <taxon>Bacteria</taxon>
        <taxon>Bacillati</taxon>
        <taxon>Actinomycetota</taxon>
        <taxon>Actinomycetes</taxon>
        <taxon>Mycobacteriales</taxon>
        <taxon>Gordoniaceae</taxon>
        <taxon>Gordonia</taxon>
    </lineage>
</organism>
<keyword evidence="1" id="KW-0732">Signal</keyword>
<protein>
    <recommendedName>
        <fullName evidence="4">DUF732 domain-containing protein</fullName>
    </recommendedName>
</protein>
<gene>
    <name evidence="2" type="ORF">ACFFJD_09580</name>
</gene>
<evidence type="ECO:0008006" key="4">
    <source>
        <dbReference type="Google" id="ProtNLM"/>
    </source>
</evidence>
<accession>A0ABV6H953</accession>
<comment type="caution">
    <text evidence="2">The sequence shown here is derived from an EMBL/GenBank/DDBJ whole genome shotgun (WGS) entry which is preliminary data.</text>
</comment>
<evidence type="ECO:0000256" key="1">
    <source>
        <dbReference type="SAM" id="SignalP"/>
    </source>
</evidence>
<dbReference type="Proteomes" id="UP001589783">
    <property type="component" value="Unassembled WGS sequence"/>
</dbReference>
<feature type="chain" id="PRO_5046201431" description="DUF732 domain-containing protein" evidence="1">
    <location>
        <begin position="33"/>
        <end position="155"/>
    </location>
</feature>